<reference evidence="2" key="5">
    <citation type="submission" date="2018-04" db="UniProtKB">
        <authorList>
            <consortium name="EnsemblFungi"/>
        </authorList>
    </citation>
    <scope>IDENTIFICATION</scope>
    <source>
        <strain evidence="2">R3-111a-1</strain>
    </source>
</reference>
<reference evidence="1" key="2">
    <citation type="submission" date="2010-07" db="EMBL/GenBank/DDBJ databases">
        <authorList>
            <consortium name="The Broad Institute Genome Sequencing Platform"/>
            <consortium name="Broad Institute Genome Sequencing Center for Infectious Disease"/>
            <person name="Ma L.-J."/>
            <person name="Dead R."/>
            <person name="Young S."/>
            <person name="Zeng Q."/>
            <person name="Koehrsen M."/>
            <person name="Alvarado L."/>
            <person name="Berlin A."/>
            <person name="Chapman S.B."/>
            <person name="Chen Z."/>
            <person name="Freedman E."/>
            <person name="Gellesch M."/>
            <person name="Goldberg J."/>
            <person name="Griggs A."/>
            <person name="Gujja S."/>
            <person name="Heilman E.R."/>
            <person name="Heiman D."/>
            <person name="Hepburn T."/>
            <person name="Howarth C."/>
            <person name="Jen D."/>
            <person name="Larson L."/>
            <person name="Mehta T."/>
            <person name="Neiman D."/>
            <person name="Pearson M."/>
            <person name="Roberts A."/>
            <person name="Saif S."/>
            <person name="Shea T."/>
            <person name="Shenoy N."/>
            <person name="Sisk P."/>
            <person name="Stolte C."/>
            <person name="Sykes S."/>
            <person name="Walk T."/>
            <person name="White J."/>
            <person name="Yandava C."/>
            <person name="Haas B."/>
            <person name="Nusbaum C."/>
            <person name="Birren B."/>
        </authorList>
    </citation>
    <scope>NUCLEOTIDE SEQUENCE</scope>
    <source>
        <strain evidence="1">R3-111a-1</strain>
    </source>
</reference>
<name>J3NS63_GAET3</name>
<dbReference type="HOGENOM" id="CLU_2941878_0_0_1"/>
<proteinExistence type="predicted"/>
<protein>
    <submittedName>
        <fullName evidence="1 2">Uncharacterized protein</fullName>
    </submittedName>
</protein>
<dbReference type="RefSeq" id="XP_009220164.1">
    <property type="nucleotide sequence ID" value="XM_009221900.1"/>
</dbReference>
<reference evidence="2" key="4">
    <citation type="journal article" date="2015" name="G3 (Bethesda)">
        <title>Genome sequences of three phytopathogenic species of the Magnaporthaceae family of fungi.</title>
        <authorList>
            <person name="Okagaki L.H."/>
            <person name="Nunes C.C."/>
            <person name="Sailsbery J."/>
            <person name="Clay B."/>
            <person name="Brown D."/>
            <person name="John T."/>
            <person name="Oh Y."/>
            <person name="Young N."/>
            <person name="Fitzgerald M."/>
            <person name="Haas B.J."/>
            <person name="Zeng Q."/>
            <person name="Young S."/>
            <person name="Adiconis X."/>
            <person name="Fan L."/>
            <person name="Levin J.Z."/>
            <person name="Mitchell T.K."/>
            <person name="Okubara P.A."/>
            <person name="Farman M.L."/>
            <person name="Kohn L.M."/>
            <person name="Birren B."/>
            <person name="Ma L.-J."/>
            <person name="Dean R.A."/>
        </authorList>
    </citation>
    <scope>NUCLEOTIDE SEQUENCE</scope>
    <source>
        <strain evidence="2">R3-111a-1</strain>
    </source>
</reference>
<dbReference type="EnsemblFungi" id="EJT79019">
    <property type="protein sequence ID" value="EJT79019"/>
    <property type="gene ID" value="GGTG_04109"/>
</dbReference>
<evidence type="ECO:0000313" key="1">
    <source>
        <dbReference type="EMBL" id="EJT79019.1"/>
    </source>
</evidence>
<accession>J3NS63</accession>
<dbReference type="EMBL" id="GL385396">
    <property type="protein sequence ID" value="EJT79019.1"/>
    <property type="molecule type" value="Genomic_DNA"/>
</dbReference>
<gene>
    <name evidence="2" type="primary">20344567</name>
    <name evidence="1" type="ORF">GGTG_04109</name>
</gene>
<reference evidence="1" key="3">
    <citation type="submission" date="2010-09" db="EMBL/GenBank/DDBJ databases">
        <title>Annotation of Gaeumannomyces graminis var. tritici R3-111a-1.</title>
        <authorList>
            <consortium name="The Broad Institute Genome Sequencing Platform"/>
            <person name="Ma L.-J."/>
            <person name="Dead R."/>
            <person name="Young S.K."/>
            <person name="Zeng Q."/>
            <person name="Gargeya S."/>
            <person name="Fitzgerald M."/>
            <person name="Haas B."/>
            <person name="Abouelleil A."/>
            <person name="Alvarado L."/>
            <person name="Arachchi H.M."/>
            <person name="Berlin A."/>
            <person name="Brown A."/>
            <person name="Chapman S.B."/>
            <person name="Chen Z."/>
            <person name="Dunbar C."/>
            <person name="Freedman E."/>
            <person name="Gearin G."/>
            <person name="Gellesch M."/>
            <person name="Goldberg J."/>
            <person name="Griggs A."/>
            <person name="Gujja S."/>
            <person name="Heiman D."/>
            <person name="Howarth C."/>
            <person name="Larson L."/>
            <person name="Lui A."/>
            <person name="MacDonald P.J.P."/>
            <person name="Mehta T."/>
            <person name="Montmayeur A."/>
            <person name="Murphy C."/>
            <person name="Neiman D."/>
            <person name="Pearson M."/>
            <person name="Priest M."/>
            <person name="Roberts A."/>
            <person name="Saif S."/>
            <person name="Shea T."/>
            <person name="Shenoy N."/>
            <person name="Sisk P."/>
            <person name="Stolte C."/>
            <person name="Sykes S."/>
            <person name="Yandava C."/>
            <person name="Wortman J."/>
            <person name="Nusbaum C."/>
            <person name="Birren B."/>
        </authorList>
    </citation>
    <scope>NUCLEOTIDE SEQUENCE</scope>
    <source>
        <strain evidence="1">R3-111a-1</strain>
    </source>
</reference>
<organism evidence="1">
    <name type="scientific">Gaeumannomyces tritici (strain R3-111a-1)</name>
    <name type="common">Wheat and barley take-all root rot fungus</name>
    <name type="synonym">Gaeumannomyces graminis var. tritici</name>
    <dbReference type="NCBI Taxonomy" id="644352"/>
    <lineage>
        <taxon>Eukaryota</taxon>
        <taxon>Fungi</taxon>
        <taxon>Dikarya</taxon>
        <taxon>Ascomycota</taxon>
        <taxon>Pezizomycotina</taxon>
        <taxon>Sordariomycetes</taxon>
        <taxon>Sordariomycetidae</taxon>
        <taxon>Magnaporthales</taxon>
        <taxon>Magnaporthaceae</taxon>
        <taxon>Gaeumannomyces</taxon>
    </lineage>
</organism>
<dbReference type="GeneID" id="20344567"/>
<dbReference type="VEuPathDB" id="FungiDB:GGTG_04109"/>
<dbReference type="Proteomes" id="UP000006039">
    <property type="component" value="Unassembled WGS sequence"/>
</dbReference>
<keyword evidence="3" id="KW-1185">Reference proteome</keyword>
<evidence type="ECO:0000313" key="2">
    <source>
        <dbReference type="EnsemblFungi" id="EJT79019"/>
    </source>
</evidence>
<dbReference type="AlphaFoldDB" id="J3NS63"/>
<sequence>MADLAKHSRGAIRGAGAAGRALWPTRRMGQTGVCIKWERARASGDVRQAVHGSGTPKPPV</sequence>
<reference evidence="3" key="1">
    <citation type="submission" date="2010-07" db="EMBL/GenBank/DDBJ databases">
        <title>The genome sequence of Gaeumannomyces graminis var. tritici strain R3-111a-1.</title>
        <authorList>
            <consortium name="The Broad Institute Genome Sequencing Platform"/>
            <person name="Ma L.-J."/>
            <person name="Dead R."/>
            <person name="Young S."/>
            <person name="Zeng Q."/>
            <person name="Koehrsen M."/>
            <person name="Alvarado L."/>
            <person name="Berlin A."/>
            <person name="Chapman S.B."/>
            <person name="Chen Z."/>
            <person name="Freedman E."/>
            <person name="Gellesch M."/>
            <person name="Goldberg J."/>
            <person name="Griggs A."/>
            <person name="Gujja S."/>
            <person name="Heilman E.R."/>
            <person name="Heiman D."/>
            <person name="Hepburn T."/>
            <person name="Howarth C."/>
            <person name="Jen D."/>
            <person name="Larson L."/>
            <person name="Mehta T."/>
            <person name="Neiman D."/>
            <person name="Pearson M."/>
            <person name="Roberts A."/>
            <person name="Saif S."/>
            <person name="Shea T."/>
            <person name="Shenoy N."/>
            <person name="Sisk P."/>
            <person name="Stolte C."/>
            <person name="Sykes S."/>
            <person name="Walk T."/>
            <person name="White J."/>
            <person name="Yandava C."/>
            <person name="Haas B."/>
            <person name="Nusbaum C."/>
            <person name="Birren B."/>
        </authorList>
    </citation>
    <scope>NUCLEOTIDE SEQUENCE [LARGE SCALE GENOMIC DNA]</scope>
    <source>
        <strain evidence="3">R3-111a-1</strain>
    </source>
</reference>
<evidence type="ECO:0000313" key="3">
    <source>
        <dbReference type="Proteomes" id="UP000006039"/>
    </source>
</evidence>